<proteinExistence type="predicted"/>
<feature type="non-terminal residue" evidence="1">
    <location>
        <position position="1"/>
    </location>
</feature>
<dbReference type="EMBL" id="CAJOBE010053876">
    <property type="protein sequence ID" value="CAF4365671.1"/>
    <property type="molecule type" value="Genomic_DNA"/>
</dbReference>
<organism evidence="1 2">
    <name type="scientific">Rotaria sordida</name>
    <dbReference type="NCBI Taxonomy" id="392033"/>
    <lineage>
        <taxon>Eukaryota</taxon>
        <taxon>Metazoa</taxon>
        <taxon>Spiralia</taxon>
        <taxon>Gnathifera</taxon>
        <taxon>Rotifera</taxon>
        <taxon>Eurotatoria</taxon>
        <taxon>Bdelloidea</taxon>
        <taxon>Philodinida</taxon>
        <taxon>Philodinidae</taxon>
        <taxon>Rotaria</taxon>
    </lineage>
</organism>
<evidence type="ECO:0000313" key="1">
    <source>
        <dbReference type="EMBL" id="CAF4365671.1"/>
    </source>
</evidence>
<name>A0A820M222_9BILA</name>
<sequence>LCYSRQFHSILILPSISLQLRSGQS</sequence>
<gene>
    <name evidence="1" type="ORF">FNK824_LOCUS42817</name>
</gene>
<evidence type="ECO:0000313" key="2">
    <source>
        <dbReference type="Proteomes" id="UP000663874"/>
    </source>
</evidence>
<comment type="caution">
    <text evidence="1">The sequence shown here is derived from an EMBL/GenBank/DDBJ whole genome shotgun (WGS) entry which is preliminary data.</text>
</comment>
<reference evidence="1" key="1">
    <citation type="submission" date="2021-02" db="EMBL/GenBank/DDBJ databases">
        <authorList>
            <person name="Nowell W R."/>
        </authorList>
    </citation>
    <scope>NUCLEOTIDE SEQUENCE</scope>
</reference>
<dbReference type="AlphaFoldDB" id="A0A820M222"/>
<dbReference type="Proteomes" id="UP000663874">
    <property type="component" value="Unassembled WGS sequence"/>
</dbReference>
<protein>
    <submittedName>
        <fullName evidence="1">Uncharacterized protein</fullName>
    </submittedName>
</protein>
<accession>A0A820M222</accession>